<dbReference type="CDD" id="cd11524">
    <property type="entry name" value="SYLF"/>
    <property type="match status" value="1"/>
</dbReference>
<comment type="caution">
    <text evidence="2">The sequence shown here is derived from an EMBL/GenBank/DDBJ whole genome shotgun (WGS) entry which is preliminary data.</text>
</comment>
<reference evidence="2 3" key="1">
    <citation type="submission" date="2018-10" db="EMBL/GenBank/DDBJ databases">
        <title>Genomic Encyclopedia of Archaeal and Bacterial Type Strains, Phase II (KMG-II): from individual species to whole genera.</title>
        <authorList>
            <person name="Goeker M."/>
        </authorList>
    </citation>
    <scope>NUCLEOTIDE SEQUENCE [LARGE SCALE GENOMIC DNA]</scope>
    <source>
        <strain evidence="2 3">DSM 19839</strain>
    </source>
</reference>
<evidence type="ECO:0000313" key="3">
    <source>
        <dbReference type="Proteomes" id="UP000276282"/>
    </source>
</evidence>
<dbReference type="RefSeq" id="WP_121344354.1">
    <property type="nucleotide sequence ID" value="NZ_RBLG01000001.1"/>
</dbReference>
<organism evidence="2 3">
    <name type="scientific">Gillisia mitskevichiae</name>
    <dbReference type="NCBI Taxonomy" id="270921"/>
    <lineage>
        <taxon>Bacteria</taxon>
        <taxon>Pseudomonadati</taxon>
        <taxon>Bacteroidota</taxon>
        <taxon>Flavobacteriia</taxon>
        <taxon>Flavobacteriales</taxon>
        <taxon>Flavobacteriaceae</taxon>
        <taxon>Gillisia</taxon>
    </lineage>
</organism>
<dbReference type="Proteomes" id="UP000276282">
    <property type="component" value="Unassembled WGS sequence"/>
</dbReference>
<sequence>MEAIEKKISHGLFILLLILSFGSIKAQTEDDEMDMKSENHIENMQDHEKLINDANEAKTIFMNSNAEVKTLFNSSAGYVIFPNVGKGAYIVGGAAGNGVVFENGDIVGLAKLKQIDIGLQLGGQAFRQVIFFETQEQLNEFKKGNFELSGNVSAVVVEEGKAKSIDFTNGLAVATMPKAGAMIEIAVGGQKFEYEALP</sequence>
<dbReference type="OrthoDB" id="5405772at2"/>
<gene>
    <name evidence="2" type="ORF">BC962_0513</name>
</gene>
<dbReference type="EMBL" id="RBLG01000001">
    <property type="protein sequence ID" value="RKS55548.1"/>
    <property type="molecule type" value="Genomic_DNA"/>
</dbReference>
<dbReference type="AlphaFoldDB" id="A0A495PXH8"/>
<dbReference type="Pfam" id="PF04366">
    <property type="entry name" value="Ysc84"/>
    <property type="match status" value="1"/>
</dbReference>
<dbReference type="InterPro" id="IPR007461">
    <property type="entry name" value="Ysc84_actin-binding"/>
</dbReference>
<feature type="domain" description="Ysc84 actin-binding" evidence="1">
    <location>
        <begin position="115"/>
        <end position="190"/>
    </location>
</feature>
<accession>A0A495PXH8</accession>
<evidence type="ECO:0000259" key="1">
    <source>
        <dbReference type="Pfam" id="PF04366"/>
    </source>
</evidence>
<proteinExistence type="predicted"/>
<protein>
    <submittedName>
        <fullName evidence="2">Las17-binding protein actin regulator</fullName>
    </submittedName>
</protein>
<evidence type="ECO:0000313" key="2">
    <source>
        <dbReference type="EMBL" id="RKS55548.1"/>
    </source>
</evidence>
<name>A0A495PXH8_9FLAO</name>
<keyword evidence="3" id="KW-1185">Reference proteome</keyword>